<dbReference type="PANTHER" id="PTHR46841">
    <property type="entry name" value="OX-2 MEMBRANE GLYCOPROTEIN"/>
    <property type="match status" value="1"/>
</dbReference>
<keyword evidence="5 9" id="KW-0472">Membrane</keyword>
<name>K7E3B0_MONDO</name>
<feature type="transmembrane region" description="Helical" evidence="9">
    <location>
        <begin position="230"/>
        <end position="248"/>
    </location>
</feature>
<dbReference type="PANTHER" id="PTHR46841:SF10">
    <property type="entry name" value="CD200 MOLECULE LIKE 1-RELATED"/>
    <property type="match status" value="1"/>
</dbReference>
<dbReference type="Proteomes" id="UP000002280">
    <property type="component" value="Chromosome 4"/>
</dbReference>
<evidence type="ECO:0000256" key="7">
    <source>
        <dbReference type="ARBA" id="ARBA00023180"/>
    </source>
</evidence>
<reference evidence="11" key="2">
    <citation type="submission" date="2025-08" db="UniProtKB">
        <authorList>
            <consortium name="Ensembl"/>
        </authorList>
    </citation>
    <scope>IDENTIFICATION</scope>
</reference>
<dbReference type="AlphaFoldDB" id="K7E3B0"/>
<dbReference type="HOGENOM" id="CLU_064101_0_0_1"/>
<evidence type="ECO:0000259" key="10">
    <source>
        <dbReference type="PROSITE" id="PS50835"/>
    </source>
</evidence>
<dbReference type="eggNOG" id="ENOG502RMN6">
    <property type="taxonomic scope" value="Eukaryota"/>
</dbReference>
<evidence type="ECO:0000256" key="9">
    <source>
        <dbReference type="SAM" id="Phobius"/>
    </source>
</evidence>
<evidence type="ECO:0000256" key="3">
    <source>
        <dbReference type="ARBA" id="ARBA00022729"/>
    </source>
</evidence>
<dbReference type="InterPro" id="IPR007110">
    <property type="entry name" value="Ig-like_dom"/>
</dbReference>
<dbReference type="InterPro" id="IPR013783">
    <property type="entry name" value="Ig-like_fold"/>
</dbReference>
<evidence type="ECO:0000313" key="12">
    <source>
        <dbReference type="Proteomes" id="UP000002280"/>
    </source>
</evidence>
<evidence type="ECO:0000256" key="4">
    <source>
        <dbReference type="ARBA" id="ARBA00022989"/>
    </source>
</evidence>
<evidence type="ECO:0000256" key="8">
    <source>
        <dbReference type="ARBA" id="ARBA00023319"/>
    </source>
</evidence>
<evidence type="ECO:0000256" key="5">
    <source>
        <dbReference type="ARBA" id="ARBA00023136"/>
    </source>
</evidence>
<dbReference type="GO" id="GO:0030424">
    <property type="term" value="C:axon"/>
    <property type="evidence" value="ECO:0000318"/>
    <property type="project" value="GO_Central"/>
</dbReference>
<dbReference type="Bgee" id="ENSMODG00000028977">
    <property type="expression patterns" value="Expressed in placenta and 6 other cell types or tissues"/>
</dbReference>
<evidence type="ECO:0000256" key="6">
    <source>
        <dbReference type="ARBA" id="ARBA00023157"/>
    </source>
</evidence>
<accession>K7E3B0</accession>
<evidence type="ECO:0000256" key="1">
    <source>
        <dbReference type="ARBA" id="ARBA00004167"/>
    </source>
</evidence>
<keyword evidence="7" id="KW-0325">Glycoprotein</keyword>
<sequence length="294" mass="32844">MKSPETAFLGNNITLKCNLAITTATVLQITWQKLKGRTPENIGTYSTMYGEKIHPPYNKHFYYSSSTELTSSSVTIQNVTLEDEACYKCLFNVFPNGIHGGQICFSVQAVSELRTEIQPQSIIKATVTVICSATGKPAPQITFSNRRVLIGSPTACIDQNPDGTATVTQWYNISLEAVRNLKLQNVSCDMDHPQGKRTALVSLPQKEDYKKSGDQQVIYNNSPWRSRTPLIGVPILSILICLAIWFVIKEKKKKENIDTVDNSGREKIMIQIRRKGTFPIIKRSQKPGQDYPAA</sequence>
<keyword evidence="6" id="KW-1015">Disulfide bond</keyword>
<dbReference type="InterPro" id="IPR003599">
    <property type="entry name" value="Ig_sub"/>
</dbReference>
<reference evidence="11" key="3">
    <citation type="submission" date="2025-09" db="UniProtKB">
        <authorList>
            <consortium name="Ensembl"/>
        </authorList>
    </citation>
    <scope>IDENTIFICATION</scope>
</reference>
<dbReference type="PROSITE" id="PS50835">
    <property type="entry name" value="IG_LIKE"/>
    <property type="match status" value="1"/>
</dbReference>
<dbReference type="Gene3D" id="2.60.40.10">
    <property type="entry name" value="Immunoglobulins"/>
    <property type="match status" value="2"/>
</dbReference>
<dbReference type="InterPro" id="IPR047164">
    <property type="entry name" value="OX2G-like"/>
</dbReference>
<dbReference type="GO" id="GO:0150079">
    <property type="term" value="P:negative regulation of neuroinflammatory response"/>
    <property type="evidence" value="ECO:0000318"/>
    <property type="project" value="GO_Central"/>
</dbReference>
<keyword evidence="3" id="KW-0732">Signal</keyword>
<evidence type="ECO:0000256" key="2">
    <source>
        <dbReference type="ARBA" id="ARBA00022692"/>
    </source>
</evidence>
<dbReference type="InterPro" id="IPR013106">
    <property type="entry name" value="Ig_V-set"/>
</dbReference>
<dbReference type="SMART" id="SM00406">
    <property type="entry name" value="IGv"/>
    <property type="match status" value="1"/>
</dbReference>
<evidence type="ECO:0000313" key="11">
    <source>
        <dbReference type="Ensembl" id="ENSMODP00000040262.2"/>
    </source>
</evidence>
<dbReference type="OMA" id="TWQKIQN"/>
<dbReference type="Ensembl" id="ENSMODT00000043366.2">
    <property type="protein sequence ID" value="ENSMODP00000040262.2"/>
    <property type="gene ID" value="ENSMODG00000028977.2"/>
</dbReference>
<dbReference type="GeneTree" id="ENSGT00940000163897"/>
<dbReference type="GO" id="GO:0016020">
    <property type="term" value="C:membrane"/>
    <property type="evidence" value="ECO:0007669"/>
    <property type="project" value="UniProtKB-SubCell"/>
</dbReference>
<keyword evidence="8" id="KW-0393">Immunoglobulin domain</keyword>
<reference evidence="11 12" key="1">
    <citation type="journal article" date="2007" name="Nature">
        <title>Genome of the marsupial Monodelphis domestica reveals innovation in non-coding sequences.</title>
        <authorList>
            <person name="Mikkelsen T.S."/>
            <person name="Wakefield M.J."/>
            <person name="Aken B."/>
            <person name="Amemiya C.T."/>
            <person name="Chang J.L."/>
            <person name="Duke S."/>
            <person name="Garber M."/>
            <person name="Gentles A.J."/>
            <person name="Goodstadt L."/>
            <person name="Heger A."/>
            <person name="Jurka J."/>
            <person name="Kamal M."/>
            <person name="Mauceli E."/>
            <person name="Searle S.M."/>
            <person name="Sharpe T."/>
            <person name="Baker M.L."/>
            <person name="Batzer M.A."/>
            <person name="Benos P.V."/>
            <person name="Belov K."/>
            <person name="Clamp M."/>
            <person name="Cook A."/>
            <person name="Cuff J."/>
            <person name="Das R."/>
            <person name="Davidow L."/>
            <person name="Deakin J.E."/>
            <person name="Fazzari M.J."/>
            <person name="Glass J.L."/>
            <person name="Grabherr M."/>
            <person name="Greally J.M."/>
            <person name="Gu W."/>
            <person name="Hore T.A."/>
            <person name="Huttley G.A."/>
            <person name="Kleber M."/>
            <person name="Jirtle R.L."/>
            <person name="Koina E."/>
            <person name="Lee J.T."/>
            <person name="Mahony S."/>
            <person name="Marra M.A."/>
            <person name="Miller R.D."/>
            <person name="Nicholls R.D."/>
            <person name="Oda M."/>
            <person name="Papenfuss A.T."/>
            <person name="Parra Z.E."/>
            <person name="Pollock D.D."/>
            <person name="Ray D.A."/>
            <person name="Schein J.E."/>
            <person name="Speed T.P."/>
            <person name="Thompson K."/>
            <person name="VandeBerg J.L."/>
            <person name="Wade C.M."/>
            <person name="Walker J.A."/>
            <person name="Waters P.D."/>
            <person name="Webber C."/>
            <person name="Weidman J.R."/>
            <person name="Xie X."/>
            <person name="Zody M.C."/>
            <person name="Baldwin J."/>
            <person name="Abdouelleil A."/>
            <person name="Abdulkadir J."/>
            <person name="Abebe A."/>
            <person name="Abera B."/>
            <person name="Abreu J."/>
            <person name="Acer S.C."/>
            <person name="Aftuck L."/>
            <person name="Alexander A."/>
            <person name="An P."/>
            <person name="Anderson E."/>
            <person name="Anderson S."/>
            <person name="Arachi H."/>
            <person name="Azer M."/>
            <person name="Bachantsang P."/>
            <person name="Barry A."/>
            <person name="Bayul T."/>
            <person name="Berlin A."/>
            <person name="Bessette D."/>
            <person name="Bloom T."/>
            <person name="Bloom T."/>
            <person name="Boguslavskiy L."/>
            <person name="Bonnet C."/>
            <person name="Boukhgalter B."/>
            <person name="Bourzgui I."/>
            <person name="Brown A."/>
            <person name="Cahill P."/>
            <person name="Channer S."/>
            <person name="Cheshatsang Y."/>
            <person name="Chuda L."/>
            <person name="Citroen M."/>
            <person name="Collymore A."/>
            <person name="Cooke P."/>
            <person name="Costello M."/>
            <person name="D'Aco K."/>
            <person name="Daza R."/>
            <person name="De Haan G."/>
            <person name="DeGray S."/>
            <person name="DeMaso C."/>
            <person name="Dhargay N."/>
            <person name="Dooley K."/>
            <person name="Dooley E."/>
            <person name="Doricent M."/>
            <person name="Dorje P."/>
            <person name="Dorjee K."/>
            <person name="Dupes A."/>
            <person name="Elong R."/>
            <person name="Falk J."/>
            <person name="Farina A."/>
            <person name="Faro S."/>
            <person name="Ferguson D."/>
            <person name="Fisher S."/>
            <person name="Foley C.D."/>
            <person name="Franke A."/>
            <person name="Friedrich D."/>
            <person name="Gadbois L."/>
            <person name="Gearin G."/>
            <person name="Gearin C.R."/>
            <person name="Giannoukos G."/>
            <person name="Goode T."/>
            <person name="Graham J."/>
            <person name="Grandbois E."/>
            <person name="Grewal S."/>
            <person name="Gyaltsen K."/>
            <person name="Hafez N."/>
            <person name="Hagos B."/>
            <person name="Hall J."/>
            <person name="Henson C."/>
            <person name="Hollinger A."/>
            <person name="Honan T."/>
            <person name="Huard M.D."/>
            <person name="Hughes L."/>
            <person name="Hurhula B."/>
            <person name="Husby M.E."/>
            <person name="Kamat A."/>
            <person name="Kanga B."/>
            <person name="Kashin S."/>
            <person name="Khazanovich D."/>
            <person name="Kisner P."/>
            <person name="Lance K."/>
            <person name="Lara M."/>
            <person name="Lee W."/>
            <person name="Lennon N."/>
            <person name="Letendre F."/>
            <person name="LeVine R."/>
            <person name="Lipovsky A."/>
            <person name="Liu X."/>
            <person name="Liu J."/>
            <person name="Liu S."/>
            <person name="Lokyitsang T."/>
            <person name="Lokyitsang Y."/>
            <person name="Lubonja R."/>
            <person name="Lui A."/>
            <person name="MacDonald P."/>
            <person name="Magnisalis V."/>
            <person name="Maru K."/>
            <person name="Matthews C."/>
            <person name="McCusker W."/>
            <person name="McDonough S."/>
            <person name="Mehta T."/>
            <person name="Meldrim J."/>
            <person name="Meneus L."/>
            <person name="Mihai O."/>
            <person name="Mihalev A."/>
            <person name="Mihova T."/>
            <person name="Mittelman R."/>
            <person name="Mlenga V."/>
            <person name="Montmayeur A."/>
            <person name="Mulrain L."/>
            <person name="Navidi A."/>
            <person name="Naylor J."/>
            <person name="Negash T."/>
            <person name="Nguyen T."/>
            <person name="Nguyen N."/>
            <person name="Nicol R."/>
            <person name="Norbu C."/>
            <person name="Norbu N."/>
            <person name="Novod N."/>
            <person name="O'Neill B."/>
            <person name="Osman S."/>
            <person name="Markiewicz E."/>
            <person name="Oyono O.L."/>
            <person name="Patti C."/>
            <person name="Phunkhang P."/>
            <person name="Pierre F."/>
            <person name="Priest M."/>
            <person name="Raghuraman S."/>
            <person name="Rege F."/>
            <person name="Reyes R."/>
            <person name="Rise C."/>
            <person name="Rogov P."/>
            <person name="Ross K."/>
            <person name="Ryan E."/>
            <person name="Settipalli S."/>
            <person name="Shea T."/>
            <person name="Sherpa N."/>
            <person name="Shi L."/>
            <person name="Shih D."/>
            <person name="Sparrow T."/>
            <person name="Spaulding J."/>
            <person name="Stalker J."/>
            <person name="Stange-Thomann N."/>
            <person name="Stavropoulos S."/>
            <person name="Stone C."/>
            <person name="Strader C."/>
            <person name="Tesfaye S."/>
            <person name="Thomson T."/>
            <person name="Thoulutsang Y."/>
            <person name="Thoulutsang D."/>
            <person name="Topham K."/>
            <person name="Topping I."/>
            <person name="Tsamla T."/>
            <person name="Vassiliev H."/>
            <person name="Vo A."/>
            <person name="Wangchuk T."/>
            <person name="Wangdi T."/>
            <person name="Weiand M."/>
            <person name="Wilkinson J."/>
            <person name="Wilson A."/>
            <person name="Yadav S."/>
            <person name="Young G."/>
            <person name="Yu Q."/>
            <person name="Zembek L."/>
            <person name="Zhong D."/>
            <person name="Zimmer A."/>
            <person name="Zwirko Z."/>
            <person name="Jaffe D.B."/>
            <person name="Alvarez P."/>
            <person name="Brockman W."/>
            <person name="Butler J."/>
            <person name="Chin C."/>
            <person name="Gnerre S."/>
            <person name="MacCallum I."/>
            <person name="Graves J.A."/>
            <person name="Ponting C.P."/>
            <person name="Breen M."/>
            <person name="Samollow P.B."/>
            <person name="Lander E.S."/>
            <person name="Lindblad-Toh K."/>
        </authorList>
    </citation>
    <scope>NUCLEOTIDE SEQUENCE [LARGE SCALE GENOMIC DNA]</scope>
</reference>
<comment type="subcellular location">
    <subcellularLocation>
        <location evidence="1">Membrane</location>
        <topology evidence="1">Single-pass membrane protein</topology>
    </subcellularLocation>
</comment>
<dbReference type="Pfam" id="PF07686">
    <property type="entry name" value="V-set"/>
    <property type="match status" value="1"/>
</dbReference>
<keyword evidence="2 9" id="KW-0812">Transmembrane</keyword>
<dbReference type="InterPro" id="IPR036179">
    <property type="entry name" value="Ig-like_dom_sf"/>
</dbReference>
<dbReference type="SUPFAM" id="SSF48726">
    <property type="entry name" value="Immunoglobulin"/>
    <property type="match status" value="2"/>
</dbReference>
<proteinExistence type="predicted"/>
<feature type="domain" description="Ig-like" evidence="10">
    <location>
        <begin position="1"/>
        <end position="89"/>
    </location>
</feature>
<dbReference type="GO" id="GO:0043025">
    <property type="term" value="C:neuronal cell body"/>
    <property type="evidence" value="ECO:0000318"/>
    <property type="project" value="GO_Central"/>
</dbReference>
<keyword evidence="12" id="KW-1185">Reference proteome</keyword>
<dbReference type="GO" id="GO:0098632">
    <property type="term" value="F:cell-cell adhesion mediator activity"/>
    <property type="evidence" value="ECO:0000318"/>
    <property type="project" value="GO_Central"/>
</dbReference>
<organism evidence="11 12">
    <name type="scientific">Monodelphis domestica</name>
    <name type="common">Gray short-tailed opossum</name>
    <dbReference type="NCBI Taxonomy" id="13616"/>
    <lineage>
        <taxon>Eukaryota</taxon>
        <taxon>Metazoa</taxon>
        <taxon>Chordata</taxon>
        <taxon>Craniata</taxon>
        <taxon>Vertebrata</taxon>
        <taxon>Euteleostomi</taxon>
        <taxon>Mammalia</taxon>
        <taxon>Metatheria</taxon>
        <taxon>Didelphimorphia</taxon>
        <taxon>Didelphidae</taxon>
        <taxon>Monodelphis</taxon>
    </lineage>
</organism>
<dbReference type="GO" id="GO:0009986">
    <property type="term" value="C:cell surface"/>
    <property type="evidence" value="ECO:0000318"/>
    <property type="project" value="GO_Central"/>
</dbReference>
<dbReference type="InParanoid" id="K7E3B0"/>
<protein>
    <recommendedName>
        <fullName evidence="10">Ig-like domain-containing protein</fullName>
    </recommendedName>
</protein>
<dbReference type="GO" id="GO:0034113">
    <property type="term" value="P:heterotypic cell-cell adhesion"/>
    <property type="evidence" value="ECO:0000318"/>
    <property type="project" value="GO_Central"/>
</dbReference>
<dbReference type="SMART" id="SM00409">
    <property type="entry name" value="IG"/>
    <property type="match status" value="1"/>
</dbReference>
<keyword evidence="4 9" id="KW-1133">Transmembrane helix</keyword>